<organism evidence="5">
    <name type="scientific">Zeugodacus cucurbitae</name>
    <name type="common">Melon fruit fly</name>
    <name type="synonym">Bactrocera cucurbitae</name>
    <dbReference type="NCBI Taxonomy" id="28588"/>
    <lineage>
        <taxon>Eukaryota</taxon>
        <taxon>Metazoa</taxon>
        <taxon>Ecdysozoa</taxon>
        <taxon>Arthropoda</taxon>
        <taxon>Hexapoda</taxon>
        <taxon>Insecta</taxon>
        <taxon>Pterygota</taxon>
        <taxon>Neoptera</taxon>
        <taxon>Endopterygota</taxon>
        <taxon>Diptera</taxon>
        <taxon>Brachycera</taxon>
        <taxon>Muscomorpha</taxon>
        <taxon>Tephritoidea</taxon>
        <taxon>Tephritidae</taxon>
        <taxon>Zeugodacus</taxon>
        <taxon>Zeugodacus</taxon>
    </lineage>
</organism>
<evidence type="ECO:0000313" key="5">
    <source>
        <dbReference type="EMBL" id="JAD12038.1"/>
    </source>
</evidence>
<dbReference type="Pfam" id="PF14559">
    <property type="entry name" value="TPR_19"/>
    <property type="match status" value="1"/>
</dbReference>
<dbReference type="Pfam" id="PF13181">
    <property type="entry name" value="TPR_8"/>
    <property type="match status" value="1"/>
</dbReference>
<dbReference type="SUPFAM" id="SSF48452">
    <property type="entry name" value="TPR-like"/>
    <property type="match status" value="1"/>
</dbReference>
<feature type="repeat" description="TPR" evidence="4">
    <location>
        <begin position="65"/>
        <end position="98"/>
    </location>
</feature>
<evidence type="ECO:0000256" key="3">
    <source>
        <dbReference type="ARBA" id="ARBA00023778"/>
    </source>
</evidence>
<reference evidence="5" key="2">
    <citation type="journal article" date="2015" name="Gigascience">
        <title>Reconstructing a comprehensive transcriptome assembly of a white-pupal translocated strain of the pest fruit fly Bactrocera cucurbitae.</title>
        <authorList>
            <person name="Sim S.B."/>
            <person name="Calla B."/>
            <person name="Hall B."/>
            <person name="DeRego T."/>
            <person name="Geib S.M."/>
        </authorList>
    </citation>
    <scope>NUCLEOTIDE SEQUENCE</scope>
</reference>
<protein>
    <submittedName>
        <fullName evidence="5">Bardet-Biedl syndrome 4 protein homolog</fullName>
    </submittedName>
</protein>
<gene>
    <name evidence="5" type="primary">BBS4</name>
    <name evidence="5" type="ORF">g.38828</name>
</gene>
<dbReference type="EMBL" id="GBXI01002254">
    <property type="protein sequence ID" value="JAD12038.1"/>
    <property type="molecule type" value="Transcribed_RNA"/>
</dbReference>
<keyword evidence="2 4" id="KW-0802">TPR repeat</keyword>
<evidence type="ECO:0000256" key="4">
    <source>
        <dbReference type="PROSITE-ProRule" id="PRU00339"/>
    </source>
</evidence>
<dbReference type="PROSITE" id="PS50005">
    <property type="entry name" value="TPR"/>
    <property type="match status" value="5"/>
</dbReference>
<feature type="repeat" description="TPR" evidence="4">
    <location>
        <begin position="212"/>
        <end position="245"/>
    </location>
</feature>
<sequence>MASADEIICNGHVITLPTLEVVKAVPIMAAGTNIDWLLHLYYARRDFIRCRIIIERELHRSLNPEYMYFVKGLIDREEGNNIEALRNLQKALDLNSKNIEIYKEIGKTLFIMGRFNQALDIFREAEELSPRQDYEICHFIGELLHRSAAAANQLAIARKEEAEAKFYFEKAVQAGKKLESFQRLAEILRKEKDYAKAIEVLENCLLLSPENIEVLTEIGVLYLKINDTQKAFDRLSEVIALDRKSPKGLLAYGAILQSRNDVDGALEKYQEIAMTEPDIPEMWNNIGLCFFKKKQQKVIAAISSLRKSIWLSPLNYNALYNLSLVYITAQQYASAFHTLAAAINLRKDSAECYMLLGICLRKLEDTENAFKAFQRSSDIQQQQQQQQDAGRNPLVHLNFALFCYETGRVALATEQFTRFVSSSQDILLPTEYKFQATKLKSLLKVSTSNILASTPTGLACDANAKPSDEIDSQLIGSANNNNNNSSSADNMSNKSIDDIYGIYGVKRQTAGTKQEFHNTKAQALATAALAAASTMSAAEMPLEVHAVVNA</sequence>
<dbReference type="Gene3D" id="1.25.40.10">
    <property type="entry name" value="Tetratricopeptide repeat domain"/>
    <property type="match status" value="2"/>
</dbReference>
<dbReference type="InterPro" id="IPR011990">
    <property type="entry name" value="TPR-like_helical_dom_sf"/>
</dbReference>
<dbReference type="AlphaFoldDB" id="A0A0A1XN76"/>
<feature type="repeat" description="TPR" evidence="4">
    <location>
        <begin position="350"/>
        <end position="383"/>
    </location>
</feature>
<evidence type="ECO:0000256" key="1">
    <source>
        <dbReference type="ARBA" id="ARBA00022737"/>
    </source>
</evidence>
<dbReference type="SMART" id="SM00028">
    <property type="entry name" value="TPR"/>
    <property type="match status" value="8"/>
</dbReference>
<dbReference type="Pfam" id="PF13432">
    <property type="entry name" value="TPR_16"/>
    <property type="match status" value="1"/>
</dbReference>
<comment type="similarity">
    <text evidence="3">Belongs to the BBS4 family.</text>
</comment>
<name>A0A0A1XN76_ZEUCU</name>
<proteinExistence type="inferred from homology"/>
<feature type="repeat" description="TPR" evidence="4">
    <location>
        <begin position="178"/>
        <end position="211"/>
    </location>
</feature>
<dbReference type="PANTHER" id="PTHR44186">
    <property type="match status" value="1"/>
</dbReference>
<reference evidence="5" key="1">
    <citation type="submission" date="2014-11" db="EMBL/GenBank/DDBJ databases">
        <authorList>
            <person name="Geib S."/>
        </authorList>
    </citation>
    <scope>NUCLEOTIDE SEQUENCE</scope>
</reference>
<dbReference type="GO" id="GO:0061512">
    <property type="term" value="P:protein localization to cilium"/>
    <property type="evidence" value="ECO:0007669"/>
    <property type="project" value="TreeGrafter"/>
</dbReference>
<dbReference type="GO" id="GO:0060271">
    <property type="term" value="P:cilium assembly"/>
    <property type="evidence" value="ECO:0007669"/>
    <property type="project" value="TreeGrafter"/>
</dbReference>
<dbReference type="InterPro" id="IPR019734">
    <property type="entry name" value="TPR_rpt"/>
</dbReference>
<dbReference type="GO" id="GO:0036064">
    <property type="term" value="C:ciliary basal body"/>
    <property type="evidence" value="ECO:0007669"/>
    <property type="project" value="TreeGrafter"/>
</dbReference>
<dbReference type="PANTHER" id="PTHR44186:SF1">
    <property type="entry name" value="BARDET-BIEDL SYNDROME 4 PROTEIN"/>
    <property type="match status" value="1"/>
</dbReference>
<feature type="repeat" description="TPR" evidence="4">
    <location>
        <begin position="99"/>
        <end position="132"/>
    </location>
</feature>
<accession>A0A0A1XN76</accession>
<evidence type="ECO:0000256" key="2">
    <source>
        <dbReference type="ARBA" id="ARBA00022803"/>
    </source>
</evidence>
<keyword evidence="1" id="KW-0677">Repeat</keyword>